<evidence type="ECO:0000256" key="1">
    <source>
        <dbReference type="ARBA" id="ARBA00022737"/>
    </source>
</evidence>
<dbReference type="PROSITE" id="PS50012">
    <property type="entry name" value="RCC1_3"/>
    <property type="match status" value="5"/>
</dbReference>
<keyword evidence="6" id="KW-1185">Reference proteome</keyword>
<dbReference type="PROSITE" id="PS00626">
    <property type="entry name" value="RCC1_2"/>
    <property type="match status" value="2"/>
</dbReference>
<feature type="region of interest" description="Disordered" evidence="3">
    <location>
        <begin position="696"/>
        <end position="715"/>
    </location>
</feature>
<dbReference type="OrthoDB" id="10256179at2759"/>
<dbReference type="Proteomes" id="UP000751190">
    <property type="component" value="Unassembled WGS sequence"/>
</dbReference>
<evidence type="ECO:0000256" key="3">
    <source>
        <dbReference type="SAM" id="MobiDB-lite"/>
    </source>
</evidence>
<feature type="region of interest" description="Disordered" evidence="3">
    <location>
        <begin position="158"/>
        <end position="246"/>
    </location>
</feature>
<dbReference type="InterPro" id="IPR011333">
    <property type="entry name" value="SKP1/BTB/POZ_sf"/>
</dbReference>
<dbReference type="Pfam" id="PF00415">
    <property type="entry name" value="RCC1"/>
    <property type="match status" value="4"/>
</dbReference>
<feature type="repeat" description="RCC1" evidence="2">
    <location>
        <begin position="338"/>
        <end position="410"/>
    </location>
</feature>
<dbReference type="AlphaFoldDB" id="A0A8J6C3F6"/>
<protein>
    <recommendedName>
        <fullName evidence="4">BTB domain-containing protein</fullName>
    </recommendedName>
</protein>
<dbReference type="Gene3D" id="3.30.710.10">
    <property type="entry name" value="Potassium Channel Kv1.1, Chain A"/>
    <property type="match status" value="2"/>
</dbReference>
<feature type="compositionally biased region" description="Low complexity" evidence="3">
    <location>
        <begin position="158"/>
        <end position="169"/>
    </location>
</feature>
<feature type="repeat" description="RCC1" evidence="2">
    <location>
        <begin position="284"/>
        <end position="337"/>
    </location>
</feature>
<dbReference type="SUPFAM" id="SSF54695">
    <property type="entry name" value="POZ domain"/>
    <property type="match status" value="1"/>
</dbReference>
<dbReference type="SUPFAM" id="SSF50985">
    <property type="entry name" value="RCC1/BLIP-II"/>
    <property type="match status" value="2"/>
</dbReference>
<dbReference type="InterPro" id="IPR009091">
    <property type="entry name" value="RCC1/BLIP-II"/>
</dbReference>
<dbReference type="InterPro" id="IPR000210">
    <property type="entry name" value="BTB/POZ_dom"/>
</dbReference>
<organism evidence="5 6">
    <name type="scientific">Diacronema lutheri</name>
    <name type="common">Unicellular marine alga</name>
    <name type="synonym">Monochrysis lutheri</name>
    <dbReference type="NCBI Taxonomy" id="2081491"/>
    <lineage>
        <taxon>Eukaryota</taxon>
        <taxon>Haptista</taxon>
        <taxon>Haptophyta</taxon>
        <taxon>Pavlovophyceae</taxon>
        <taxon>Pavlovales</taxon>
        <taxon>Pavlovaceae</taxon>
        <taxon>Diacronema</taxon>
    </lineage>
</organism>
<comment type="caution">
    <text evidence="5">The sequence shown here is derived from an EMBL/GenBank/DDBJ whole genome shotgun (WGS) entry which is preliminary data.</text>
</comment>
<feature type="domain" description="BTB" evidence="4">
    <location>
        <begin position="755"/>
        <end position="827"/>
    </location>
</feature>
<keyword evidence="1" id="KW-0677">Repeat</keyword>
<name>A0A8J6C3F6_DIALT</name>
<dbReference type="Gene3D" id="2.130.10.30">
    <property type="entry name" value="Regulator of chromosome condensation 1/beta-lactamase-inhibitor protein II"/>
    <property type="match status" value="3"/>
</dbReference>
<dbReference type="PROSITE" id="PS50097">
    <property type="entry name" value="BTB"/>
    <property type="match status" value="1"/>
</dbReference>
<dbReference type="CDD" id="cd18186">
    <property type="entry name" value="BTB_POZ_ZBTB_KLHL-like"/>
    <property type="match status" value="1"/>
</dbReference>
<feature type="compositionally biased region" description="Low complexity" evidence="3">
    <location>
        <begin position="217"/>
        <end position="230"/>
    </location>
</feature>
<feature type="compositionally biased region" description="Pro residues" evidence="3">
    <location>
        <begin position="202"/>
        <end position="213"/>
    </location>
</feature>
<evidence type="ECO:0000313" key="6">
    <source>
        <dbReference type="Proteomes" id="UP000751190"/>
    </source>
</evidence>
<evidence type="ECO:0000259" key="4">
    <source>
        <dbReference type="PROSITE" id="PS50097"/>
    </source>
</evidence>
<reference evidence="5" key="1">
    <citation type="submission" date="2021-05" db="EMBL/GenBank/DDBJ databases">
        <title>The genome of the haptophyte Pavlova lutheri (Diacronema luteri, Pavlovales) - a model for lipid biosynthesis in eukaryotic algae.</title>
        <authorList>
            <person name="Hulatt C.J."/>
            <person name="Posewitz M.C."/>
        </authorList>
    </citation>
    <scope>NUCLEOTIDE SEQUENCE</scope>
    <source>
        <strain evidence="5">NIVA-4/92</strain>
    </source>
</reference>
<proteinExistence type="predicted"/>
<sequence length="980" mass="100119">MLATWGDARFACSAADPHADLVLLPRELPETSRAAIIGNIRALACGEAHTILLDDLGNAYGFGRNRERQCGARFGAHLIDEPVLVTSLRGVFVTAIGAGWSSSYALSGAGELYAWGGLWRSLATKPRRVDMGNGIFKPSTRSRSMIAHSVSLYMRSADGNGRADAGGARQSDGAGDPAVDDELRDMLHGANAQGEADERGPVSPPPAPPPPRRAPTADAEASASSSDAEMPGGGGGSGEASPRPESLELHGRALRVPPFGMPAGPVALSVSGGYNFCAVVCAGGSVWTFGLNDRFQCGHGDRHAVDRPRRVEAFACARAAVRAVACGQQHSLALAEDGRVFSWGLGVFGALGSGDLRDRPLPAPVVVATGAQRDAALALGDGGGAALLSASMPCSAIACGSNHSVALTRCGEVLAWGHAEYAQTAAGDDGSRGESRRVFPLPTKVPRVSRAAAPPGDAAAGAAAEAGARVVGIACGHLQTALLLADGGVATFGWGTAAMLGHGNSRYVLAPTRVDALSGGHVRAIVMGARHAAALLVAPSGSHCRRARAQCARRQLLATGLLADCAFALREPDGVQSMGMSCSPGVEGARSGVRLFRAHVAVLQRAWPHLAAALALSQRFCGRAAGQPLQLGGVHAGAFGKALEFAYTGGIAKLRLPLLAPLLAIDRALRLHGLRAYAERWRARHLQGRADAIDARAHGGGWPHPRDGDGDGALSAARDGAGACGAGEGADPDDGCPEDGWLLECAAVFDEGEHADLELLISRSDDGTDSARGEVVLHAHRALLAAGSDYFKLLLAGHFADSVRGRIDLSHYGLEEGPARFALRFAYCPDGSTGGLRAPDGSDVEPPFAAEVLRASSAFCLDGLKQLAEATLVRHAAEAARAAEAGAHAEPAPGAPPRAPLADACEGGAAAAPTCAAVREWLRSLGKLADGHDAPRLSAACAALLARLAEPPPPPLTAASPAAQVASDGGGCGDGARGAH</sequence>
<feature type="repeat" description="RCC1" evidence="2">
    <location>
        <begin position="487"/>
        <end position="538"/>
    </location>
</feature>
<dbReference type="InterPro" id="IPR051210">
    <property type="entry name" value="Ub_ligase/GEF_domain"/>
</dbReference>
<evidence type="ECO:0000256" key="2">
    <source>
        <dbReference type="PROSITE-ProRule" id="PRU00235"/>
    </source>
</evidence>
<dbReference type="PANTHER" id="PTHR22870:SF408">
    <property type="entry name" value="OS09G0560450 PROTEIN"/>
    <property type="match status" value="1"/>
</dbReference>
<accession>A0A8J6C3F6</accession>
<feature type="repeat" description="RCC1" evidence="2">
    <location>
        <begin position="411"/>
        <end position="486"/>
    </location>
</feature>
<feature type="region of interest" description="Disordered" evidence="3">
    <location>
        <begin position="952"/>
        <end position="980"/>
    </location>
</feature>
<feature type="compositionally biased region" description="Gly residues" evidence="3">
    <location>
        <begin position="968"/>
        <end position="980"/>
    </location>
</feature>
<dbReference type="EMBL" id="JAGTXO010000030">
    <property type="protein sequence ID" value="KAG8460717.1"/>
    <property type="molecule type" value="Genomic_DNA"/>
</dbReference>
<evidence type="ECO:0000313" key="5">
    <source>
        <dbReference type="EMBL" id="KAG8460717.1"/>
    </source>
</evidence>
<dbReference type="InterPro" id="IPR000408">
    <property type="entry name" value="Reg_chr_condens"/>
</dbReference>
<dbReference type="PANTHER" id="PTHR22870">
    <property type="entry name" value="REGULATOR OF CHROMOSOME CONDENSATION"/>
    <property type="match status" value="1"/>
</dbReference>
<gene>
    <name evidence="5" type="ORF">KFE25_010772</name>
</gene>
<feature type="repeat" description="RCC1" evidence="2">
    <location>
        <begin position="57"/>
        <end position="109"/>
    </location>
</feature>
<dbReference type="SMART" id="SM00225">
    <property type="entry name" value="BTB"/>
    <property type="match status" value="2"/>
</dbReference>